<feature type="domain" description="N-acetyltransferase" evidence="1">
    <location>
        <begin position="15"/>
        <end position="164"/>
    </location>
</feature>
<evidence type="ECO:0000313" key="3">
    <source>
        <dbReference type="Proteomes" id="UP000282028"/>
    </source>
</evidence>
<dbReference type="Gene3D" id="3.40.630.30">
    <property type="match status" value="1"/>
</dbReference>
<keyword evidence="2" id="KW-0808">Transferase</keyword>
<reference evidence="2 3" key="1">
    <citation type="submission" date="2018-10" db="EMBL/GenBank/DDBJ databases">
        <title>Phylogenomics of Brevibacillus.</title>
        <authorList>
            <person name="Dunlap C."/>
        </authorList>
    </citation>
    <scope>NUCLEOTIDE SEQUENCE [LARGE SCALE GENOMIC DNA]</scope>
    <source>
        <strain evidence="2 3">JCM 12215</strain>
    </source>
</reference>
<dbReference type="InterPro" id="IPR016181">
    <property type="entry name" value="Acyl_CoA_acyltransferase"/>
</dbReference>
<name>A0A3M8C1S9_9BACL</name>
<sequence>MPLTQDQLWTRNDEFTISTNKDYLDVEAIYQFLNKESYWANGIAKELVQAAITHSSLCYGIYEGNPSIGQAKQVGFARVVSDFVRFSWLGDVFVLPGYRGKGLSKWLMSIIVEHPHLKGTSFTLATNDAHSLYAQFGFQPLGQMEKRMGRPLNWDEVYSGYSLTRNQE</sequence>
<accession>A0A3M8C1S9</accession>
<gene>
    <name evidence="2" type="ORF">EDM52_19000</name>
</gene>
<dbReference type="PANTHER" id="PTHR43233:SF1">
    <property type="entry name" value="FAMILY N-ACETYLTRANSFERASE, PUTATIVE (AFU_ORTHOLOGUE AFUA_6G03350)-RELATED"/>
    <property type="match status" value="1"/>
</dbReference>
<dbReference type="Proteomes" id="UP000282028">
    <property type="component" value="Unassembled WGS sequence"/>
</dbReference>
<dbReference type="OrthoDB" id="3216107at2"/>
<evidence type="ECO:0000313" key="2">
    <source>
        <dbReference type="EMBL" id="RNB69561.1"/>
    </source>
</evidence>
<dbReference type="PROSITE" id="PS51186">
    <property type="entry name" value="GNAT"/>
    <property type="match status" value="1"/>
</dbReference>
<comment type="caution">
    <text evidence="2">The sequence shown here is derived from an EMBL/GenBank/DDBJ whole genome shotgun (WGS) entry which is preliminary data.</text>
</comment>
<dbReference type="EMBL" id="RHHR01000037">
    <property type="protein sequence ID" value="RNB69561.1"/>
    <property type="molecule type" value="Genomic_DNA"/>
</dbReference>
<dbReference type="RefSeq" id="WP_122910529.1">
    <property type="nucleotide sequence ID" value="NZ_CBCSBE010000015.1"/>
</dbReference>
<proteinExistence type="predicted"/>
<dbReference type="CDD" id="cd04301">
    <property type="entry name" value="NAT_SF"/>
    <property type="match status" value="1"/>
</dbReference>
<dbReference type="InterPro" id="IPR000182">
    <property type="entry name" value="GNAT_dom"/>
</dbReference>
<dbReference type="AlphaFoldDB" id="A0A3M8C1S9"/>
<dbReference type="Pfam" id="PF13508">
    <property type="entry name" value="Acetyltransf_7"/>
    <property type="match status" value="1"/>
</dbReference>
<dbReference type="PANTHER" id="PTHR43233">
    <property type="entry name" value="FAMILY N-ACETYLTRANSFERASE, PUTATIVE (AFU_ORTHOLOGUE AFUA_6G03350)-RELATED"/>
    <property type="match status" value="1"/>
</dbReference>
<dbReference type="GO" id="GO:0016747">
    <property type="term" value="F:acyltransferase activity, transferring groups other than amino-acyl groups"/>
    <property type="evidence" value="ECO:0007669"/>
    <property type="project" value="InterPro"/>
</dbReference>
<dbReference type="InterPro" id="IPR053144">
    <property type="entry name" value="Acetyltransferase_Butenolide"/>
</dbReference>
<dbReference type="SUPFAM" id="SSF55729">
    <property type="entry name" value="Acyl-CoA N-acyltransferases (Nat)"/>
    <property type="match status" value="1"/>
</dbReference>
<protein>
    <submittedName>
        <fullName evidence="2">N-acetyltransferase</fullName>
    </submittedName>
</protein>
<keyword evidence="3" id="KW-1185">Reference proteome</keyword>
<organism evidence="2 3">
    <name type="scientific">Brevibacillus invocatus</name>
    <dbReference type="NCBI Taxonomy" id="173959"/>
    <lineage>
        <taxon>Bacteria</taxon>
        <taxon>Bacillati</taxon>
        <taxon>Bacillota</taxon>
        <taxon>Bacilli</taxon>
        <taxon>Bacillales</taxon>
        <taxon>Paenibacillaceae</taxon>
        <taxon>Brevibacillus</taxon>
    </lineage>
</organism>
<evidence type="ECO:0000259" key="1">
    <source>
        <dbReference type="PROSITE" id="PS51186"/>
    </source>
</evidence>